<evidence type="ECO:0000256" key="4">
    <source>
        <dbReference type="ARBA" id="ARBA00022692"/>
    </source>
</evidence>
<feature type="transmembrane region" description="Helical" evidence="7">
    <location>
        <begin position="275"/>
        <end position="298"/>
    </location>
</feature>
<evidence type="ECO:0000256" key="2">
    <source>
        <dbReference type="ARBA" id="ARBA00007400"/>
    </source>
</evidence>
<feature type="transmembrane region" description="Helical" evidence="7">
    <location>
        <begin position="220"/>
        <end position="238"/>
    </location>
</feature>
<feature type="domain" description="Acyltransferase 3" evidence="8">
    <location>
        <begin position="9"/>
        <end position="332"/>
    </location>
</feature>
<reference evidence="9 10" key="1">
    <citation type="submission" date="2017-07" db="EMBL/GenBank/DDBJ databases">
        <title>Isolation and whole genome analysis of endospore-forming bacteria from heroin.</title>
        <authorList>
            <person name="Kalinowski J."/>
            <person name="Ahrens B."/>
            <person name="Al-Dilaimi A."/>
            <person name="Winkler A."/>
            <person name="Wibberg D."/>
            <person name="Schleenbecker U."/>
            <person name="Ruckert C."/>
            <person name="Wolfel R."/>
            <person name="Grass G."/>
        </authorList>
    </citation>
    <scope>NUCLEOTIDE SEQUENCE [LARGE SCALE GENOMIC DNA]</scope>
    <source>
        <strain evidence="9 10">7521-2</strain>
    </source>
</reference>
<dbReference type="GO" id="GO:0005886">
    <property type="term" value="C:plasma membrane"/>
    <property type="evidence" value="ECO:0007669"/>
    <property type="project" value="UniProtKB-SubCell"/>
</dbReference>
<dbReference type="PANTHER" id="PTHR40074:SF2">
    <property type="entry name" value="O-ACETYLTRANSFERASE WECH"/>
    <property type="match status" value="1"/>
</dbReference>
<dbReference type="GO" id="GO:0009246">
    <property type="term" value="P:enterobacterial common antigen biosynthetic process"/>
    <property type="evidence" value="ECO:0007669"/>
    <property type="project" value="TreeGrafter"/>
</dbReference>
<dbReference type="InterPro" id="IPR002656">
    <property type="entry name" value="Acyl_transf_3_dom"/>
</dbReference>
<keyword evidence="4 7" id="KW-0812">Transmembrane</keyword>
<feature type="transmembrane region" description="Helical" evidence="7">
    <location>
        <begin position="250"/>
        <end position="268"/>
    </location>
</feature>
<organism evidence="9 10">
    <name type="scientific">Niallia circulans</name>
    <name type="common">Bacillus circulans</name>
    <dbReference type="NCBI Taxonomy" id="1397"/>
    <lineage>
        <taxon>Bacteria</taxon>
        <taxon>Bacillati</taxon>
        <taxon>Bacillota</taxon>
        <taxon>Bacilli</taxon>
        <taxon>Bacillales</taxon>
        <taxon>Bacillaceae</taxon>
        <taxon>Niallia</taxon>
    </lineage>
</organism>
<name>A0AA91TVP1_NIACI</name>
<feature type="transmembrane region" description="Helical" evidence="7">
    <location>
        <begin position="181"/>
        <end position="199"/>
    </location>
</feature>
<sequence>MKKEIINEIFLLRSISCLAVVLIHSIGFALENVDHYNSLDEKMLAIIRTILNFGTPTFIFISEFLLAKSYPDKVPKGFFIKRFKFLLIPYIFMAFFYALIDIQNNEMPFLFSNILIETFKNIFLADYTGYFVVIIFQFYILHTLLNKTLKKYKPTMVLSISLLINLIYLGFFNFTNPLSEYIWYYSSWMPFVGWVFYFTMGYYCGTNYRYFKTLLNKYKLLVYIMPILTLIFVLGLRYTGLLTIPSSKTVGILIFTPAMICLIVHISLKMKRIPYLMLIINNYSFSIYLLHIALINVLSPLINKLSFLNIYLFTMVIFLIALSTSILVAILFNKLPYGKYVIGNIQRSITLPKRQENTYVSLLRKFKII</sequence>
<keyword evidence="5 7" id="KW-1133">Transmembrane helix</keyword>
<feature type="transmembrane region" description="Helical" evidence="7">
    <location>
        <begin position="157"/>
        <end position="175"/>
    </location>
</feature>
<accession>A0AA91TVP1</accession>
<dbReference type="PANTHER" id="PTHR40074">
    <property type="entry name" value="O-ACETYLTRANSFERASE WECH"/>
    <property type="match status" value="1"/>
</dbReference>
<dbReference type="Proteomes" id="UP000216961">
    <property type="component" value="Unassembled WGS sequence"/>
</dbReference>
<comment type="similarity">
    <text evidence="2">Belongs to the acyltransferase 3 family.</text>
</comment>
<comment type="subcellular location">
    <subcellularLocation>
        <location evidence="1">Cell membrane</location>
        <topology evidence="1">Multi-pass membrane protein</topology>
    </subcellularLocation>
</comment>
<keyword evidence="6 7" id="KW-0472">Membrane</keyword>
<feature type="transmembrane region" description="Helical" evidence="7">
    <location>
        <begin position="310"/>
        <end position="332"/>
    </location>
</feature>
<evidence type="ECO:0000259" key="8">
    <source>
        <dbReference type="Pfam" id="PF01757"/>
    </source>
</evidence>
<dbReference type="GO" id="GO:0016413">
    <property type="term" value="F:O-acetyltransferase activity"/>
    <property type="evidence" value="ECO:0007669"/>
    <property type="project" value="TreeGrafter"/>
</dbReference>
<evidence type="ECO:0000256" key="5">
    <source>
        <dbReference type="ARBA" id="ARBA00022989"/>
    </source>
</evidence>
<feature type="transmembrane region" description="Helical" evidence="7">
    <location>
        <begin position="50"/>
        <end position="71"/>
    </location>
</feature>
<protein>
    <recommendedName>
        <fullName evidence="8">Acyltransferase 3 domain-containing protein</fullName>
    </recommendedName>
</protein>
<evidence type="ECO:0000313" key="10">
    <source>
        <dbReference type="Proteomes" id="UP000216961"/>
    </source>
</evidence>
<comment type="caution">
    <text evidence="9">The sequence shown here is derived from an EMBL/GenBank/DDBJ whole genome shotgun (WGS) entry which is preliminary data.</text>
</comment>
<dbReference type="Pfam" id="PF01757">
    <property type="entry name" value="Acyl_transf_3"/>
    <property type="match status" value="1"/>
</dbReference>
<keyword evidence="3" id="KW-1003">Cell membrane</keyword>
<dbReference type="EMBL" id="NPBQ01000013">
    <property type="protein sequence ID" value="PAD85004.1"/>
    <property type="molecule type" value="Genomic_DNA"/>
</dbReference>
<evidence type="ECO:0000256" key="3">
    <source>
        <dbReference type="ARBA" id="ARBA00022475"/>
    </source>
</evidence>
<evidence type="ECO:0000256" key="6">
    <source>
        <dbReference type="ARBA" id="ARBA00023136"/>
    </source>
</evidence>
<proteinExistence type="inferred from homology"/>
<feature type="transmembrane region" description="Helical" evidence="7">
    <location>
        <begin position="83"/>
        <end position="100"/>
    </location>
</feature>
<gene>
    <name evidence="9" type="ORF">CHH57_01450</name>
</gene>
<dbReference type="AlphaFoldDB" id="A0AA91TVP1"/>
<evidence type="ECO:0000256" key="7">
    <source>
        <dbReference type="SAM" id="Phobius"/>
    </source>
</evidence>
<feature type="transmembrane region" description="Helical" evidence="7">
    <location>
        <begin position="127"/>
        <end position="145"/>
    </location>
</feature>
<feature type="transmembrane region" description="Helical" evidence="7">
    <location>
        <begin position="9"/>
        <end position="30"/>
    </location>
</feature>
<evidence type="ECO:0000313" key="9">
    <source>
        <dbReference type="EMBL" id="PAD85004.1"/>
    </source>
</evidence>
<dbReference type="RefSeq" id="WP_095328546.1">
    <property type="nucleotide sequence ID" value="NZ_NPBQ01000013.1"/>
</dbReference>
<evidence type="ECO:0000256" key="1">
    <source>
        <dbReference type="ARBA" id="ARBA00004651"/>
    </source>
</evidence>